<keyword evidence="1" id="KW-1133">Transmembrane helix</keyword>
<evidence type="ECO:0000313" key="2">
    <source>
        <dbReference type="EMBL" id="GHB62788.1"/>
    </source>
</evidence>
<feature type="transmembrane region" description="Helical" evidence="1">
    <location>
        <begin position="25"/>
        <end position="45"/>
    </location>
</feature>
<dbReference type="RefSeq" id="WP_190185207.1">
    <property type="nucleotide sequence ID" value="NZ_BMVP01000006.1"/>
</dbReference>
<protein>
    <submittedName>
        <fullName evidence="2">Uncharacterized protein</fullName>
    </submittedName>
</protein>
<keyword evidence="1" id="KW-0472">Membrane</keyword>
<sequence length="61" mass="6345">MADSARQGRKAFAFNSHESGTRHPLVAAAMVLPLAVLLVFLFGGFDQVAAQASSVGAMLGR</sequence>
<proteinExistence type="predicted"/>
<name>A0ABQ3EYK9_9ACTN</name>
<dbReference type="Proteomes" id="UP000642673">
    <property type="component" value="Unassembled WGS sequence"/>
</dbReference>
<evidence type="ECO:0000256" key="1">
    <source>
        <dbReference type="SAM" id="Phobius"/>
    </source>
</evidence>
<organism evidence="2 3">
    <name type="scientific">Streptomyces cirratus</name>
    <dbReference type="NCBI Taxonomy" id="68187"/>
    <lineage>
        <taxon>Bacteria</taxon>
        <taxon>Bacillati</taxon>
        <taxon>Actinomycetota</taxon>
        <taxon>Actinomycetes</taxon>
        <taxon>Kitasatosporales</taxon>
        <taxon>Streptomycetaceae</taxon>
        <taxon>Streptomyces</taxon>
    </lineage>
</organism>
<gene>
    <name evidence="2" type="ORF">GCM10010347_35920</name>
</gene>
<accession>A0ABQ3EYK9</accession>
<keyword evidence="3" id="KW-1185">Reference proteome</keyword>
<comment type="caution">
    <text evidence="2">The sequence shown here is derived from an EMBL/GenBank/DDBJ whole genome shotgun (WGS) entry which is preliminary data.</text>
</comment>
<reference evidence="3" key="1">
    <citation type="journal article" date="2019" name="Int. J. Syst. Evol. Microbiol.">
        <title>The Global Catalogue of Microorganisms (GCM) 10K type strain sequencing project: providing services to taxonomists for standard genome sequencing and annotation.</title>
        <authorList>
            <consortium name="The Broad Institute Genomics Platform"/>
            <consortium name="The Broad Institute Genome Sequencing Center for Infectious Disease"/>
            <person name="Wu L."/>
            <person name="Ma J."/>
        </authorList>
    </citation>
    <scope>NUCLEOTIDE SEQUENCE [LARGE SCALE GENOMIC DNA]</scope>
    <source>
        <strain evidence="3">JCM 4738</strain>
    </source>
</reference>
<keyword evidence="1" id="KW-0812">Transmembrane</keyword>
<dbReference type="EMBL" id="BMVP01000006">
    <property type="protein sequence ID" value="GHB62788.1"/>
    <property type="molecule type" value="Genomic_DNA"/>
</dbReference>
<evidence type="ECO:0000313" key="3">
    <source>
        <dbReference type="Proteomes" id="UP000642673"/>
    </source>
</evidence>